<keyword evidence="6 15" id="KW-0732">Signal</keyword>
<organism evidence="16 17">
    <name type="scientific">Vulpes vulpes</name>
    <name type="common">Red fox</name>
    <dbReference type="NCBI Taxonomy" id="9627"/>
    <lineage>
        <taxon>Eukaryota</taxon>
        <taxon>Metazoa</taxon>
        <taxon>Chordata</taxon>
        <taxon>Craniata</taxon>
        <taxon>Vertebrata</taxon>
        <taxon>Euteleostomi</taxon>
        <taxon>Mammalia</taxon>
        <taxon>Eutheria</taxon>
        <taxon>Laurasiatheria</taxon>
        <taxon>Carnivora</taxon>
        <taxon>Caniformia</taxon>
        <taxon>Canidae</taxon>
        <taxon>Vulpes</taxon>
    </lineage>
</organism>
<dbReference type="GO" id="GO:0097746">
    <property type="term" value="P:blood vessel diameter maintenance"/>
    <property type="evidence" value="ECO:0007669"/>
    <property type="project" value="UniProtKB-KW"/>
</dbReference>
<reference evidence="16" key="2">
    <citation type="submission" date="2025-05" db="UniProtKB">
        <authorList>
            <consortium name="RefSeq"/>
        </authorList>
    </citation>
    <scope>NUCLEOTIDE SEQUENCE [LARGE SCALE GENOMIC DNA]</scope>
</reference>
<name>A0A3Q7UJZ2_VULVU</name>
<dbReference type="GO" id="GO:0005615">
    <property type="term" value="C:extracellular space"/>
    <property type="evidence" value="ECO:0007669"/>
    <property type="project" value="TreeGrafter"/>
</dbReference>
<dbReference type="PRINTS" id="PR00710">
    <property type="entry name" value="NATPEPTIDES"/>
</dbReference>
<evidence type="ECO:0000256" key="11">
    <source>
        <dbReference type="ARBA" id="ARBA00032369"/>
    </source>
</evidence>
<dbReference type="InterPro" id="IPR002408">
    <property type="entry name" value="Natriuretic_peptide_brain"/>
</dbReference>
<dbReference type="InterPro" id="IPR050787">
    <property type="entry name" value="Natriuretic_peptide"/>
</dbReference>
<reference key="1">
    <citation type="submission" date="2019-01" db="UniProtKB">
        <authorList>
            <consortium name="RefSeq"/>
        </authorList>
    </citation>
    <scope>IDENTIFICATION</scope>
</reference>
<dbReference type="GeneID" id="112929693"/>
<feature type="signal peptide" evidence="15">
    <location>
        <begin position="1"/>
        <end position="24"/>
    </location>
</feature>
<evidence type="ECO:0000256" key="10">
    <source>
        <dbReference type="ARBA" id="ARBA00032322"/>
    </source>
</evidence>
<keyword evidence="8" id="KW-1015">Disulfide bond</keyword>
<dbReference type="KEGG" id="vvp:112929693"/>
<evidence type="ECO:0000256" key="15">
    <source>
        <dbReference type="SAM" id="SignalP"/>
    </source>
</evidence>
<dbReference type="RefSeq" id="XP_025867655.1">
    <property type="nucleotide sequence ID" value="XM_026011870.1"/>
</dbReference>
<evidence type="ECO:0000256" key="14">
    <source>
        <dbReference type="SAM" id="MobiDB-lite"/>
    </source>
</evidence>
<dbReference type="GO" id="GO:0003085">
    <property type="term" value="P:negative regulation of systemic arterial blood pressure"/>
    <property type="evidence" value="ECO:0007669"/>
    <property type="project" value="TreeGrafter"/>
</dbReference>
<dbReference type="PANTHER" id="PTHR14066">
    <property type="entry name" value="ATRIAL NATRIURETIC FACTOR PRECURSOR"/>
    <property type="match status" value="1"/>
</dbReference>
<evidence type="ECO:0000256" key="7">
    <source>
        <dbReference type="ARBA" id="ARBA00022858"/>
    </source>
</evidence>
<dbReference type="STRING" id="9627.ENSVVUP00000040008"/>
<proteinExistence type="inferred from homology"/>
<evidence type="ECO:0000256" key="6">
    <source>
        <dbReference type="ARBA" id="ARBA00022729"/>
    </source>
</evidence>
<dbReference type="SMART" id="SM00183">
    <property type="entry name" value="NAT_PEP"/>
    <property type="match status" value="1"/>
</dbReference>
<reference evidence="17" key="3">
    <citation type="submission" date="2025-08" db="UniProtKB">
        <authorList>
            <consortium name="RefSeq"/>
        </authorList>
    </citation>
    <scope>IDENTIFICATION</scope>
    <source>
        <tissue evidence="17">Cell line</tissue>
    </source>
</reference>
<dbReference type="GO" id="GO:0019934">
    <property type="term" value="P:cGMP-mediated signaling"/>
    <property type="evidence" value="ECO:0007669"/>
    <property type="project" value="TreeGrafter"/>
</dbReference>
<evidence type="ECO:0000256" key="9">
    <source>
        <dbReference type="ARBA" id="ARBA00031802"/>
    </source>
</evidence>
<keyword evidence="16" id="KW-1185">Reference proteome</keyword>
<sequence>MEPCAALPRALLLLLFLHLSPLGGRPHPLGGRGPASEASEALEASGLWAVQELLGRLKDTVSELQAEQLALEPLHRSHSPTEAPEAGEERPVGVLAPRDNVLQALRRLRSPKMMHKSGCFGRRLDRIGSLSGLGCNEEVSCTAPEGPRLLSNGRLRPVVTPELRSVSGRTGDPERDRPAEPGAHCSPSQHLPVARESPEPGARSWAGLIPHPQDWQPSEEARGRGAAAAPGAQPPRSPPAPPPFRKPPPAARPVGKGISRSRAA</sequence>
<evidence type="ECO:0000256" key="3">
    <source>
        <dbReference type="ARBA" id="ARBA00020075"/>
    </source>
</evidence>
<feature type="region of interest" description="Disordered" evidence="14">
    <location>
        <begin position="72"/>
        <end position="92"/>
    </location>
</feature>
<comment type="function">
    <text evidence="12">Cardiac hormone that plays a key role in mediating cardio-renal homeostasis. May also function as a paracrine antifibrotic factor in the heart. Acts by specifically binding and stimulating NPR1 to produce cGMP, which in turn activates effector proteins that drive various biological responses. Involved in regulating the extracellular fluid volume and maintaining the fluid-electrolyte balance through natriuresis, diuresis, vasorelaxation, and inhibition of renin and aldosterone secretion. Binds the clearance receptor NPR3.</text>
</comment>
<keyword evidence="7 13" id="KW-0838">Vasoactive</keyword>
<dbReference type="Proteomes" id="UP001652641">
    <property type="component" value="Chromosome 2"/>
</dbReference>
<dbReference type="InterPro" id="IPR030480">
    <property type="entry name" value="Natr_peptide_CS"/>
</dbReference>
<feature type="compositionally biased region" description="Pro residues" evidence="14">
    <location>
        <begin position="232"/>
        <end position="251"/>
    </location>
</feature>
<evidence type="ECO:0000313" key="17">
    <source>
        <dbReference type="RefSeq" id="XP_025867655.1"/>
    </source>
</evidence>
<feature type="region of interest" description="Disordered" evidence="14">
    <location>
        <begin position="138"/>
        <end position="264"/>
    </location>
</feature>
<evidence type="ECO:0000256" key="4">
    <source>
        <dbReference type="ARBA" id="ARBA00022525"/>
    </source>
</evidence>
<dbReference type="AlphaFoldDB" id="A0A3Q7UJZ2"/>
<dbReference type="GO" id="GO:0007218">
    <property type="term" value="P:neuropeptide signaling pathway"/>
    <property type="evidence" value="ECO:0007669"/>
    <property type="project" value="TreeGrafter"/>
</dbReference>
<dbReference type="Pfam" id="PF00212">
    <property type="entry name" value="ANP"/>
    <property type="match status" value="1"/>
</dbReference>
<dbReference type="InterPro" id="IPR000663">
    <property type="entry name" value="Natr_peptide"/>
</dbReference>
<keyword evidence="4" id="KW-0964">Secreted</keyword>
<dbReference type="CTD" id="4879"/>
<feature type="chain" id="PRO_5018744840" description="Natriuretic peptides B" evidence="15">
    <location>
        <begin position="25"/>
        <end position="264"/>
    </location>
</feature>
<keyword evidence="5" id="KW-0372">Hormone</keyword>
<evidence type="ECO:0000256" key="1">
    <source>
        <dbReference type="ARBA" id="ARBA00004613"/>
    </source>
</evidence>
<accession>A0A3Q7UJZ2</accession>
<evidence type="ECO:0000256" key="2">
    <source>
        <dbReference type="ARBA" id="ARBA00009041"/>
    </source>
</evidence>
<dbReference type="PANTHER" id="PTHR14066:SF10">
    <property type="entry name" value="NATRIURETIC PEPTIDES B"/>
    <property type="match status" value="1"/>
</dbReference>
<evidence type="ECO:0000256" key="5">
    <source>
        <dbReference type="ARBA" id="ARBA00022702"/>
    </source>
</evidence>
<dbReference type="GO" id="GO:0005179">
    <property type="term" value="F:hormone activity"/>
    <property type="evidence" value="ECO:0007669"/>
    <property type="project" value="UniProtKB-KW"/>
</dbReference>
<dbReference type="GO" id="GO:0006182">
    <property type="term" value="P:cGMP biosynthetic process"/>
    <property type="evidence" value="ECO:0007669"/>
    <property type="project" value="TreeGrafter"/>
</dbReference>
<comment type="subcellular location">
    <subcellularLocation>
        <location evidence="1 13">Secreted</location>
    </subcellularLocation>
</comment>
<protein>
    <recommendedName>
        <fullName evidence="3">Natriuretic peptides B</fullName>
    </recommendedName>
    <alternativeName>
        <fullName evidence="9">Brain natriuretic factor prohormone</fullName>
    </alternativeName>
    <alternativeName>
        <fullName evidence="10">Gamma-brain natriuretic peptide</fullName>
    </alternativeName>
    <alternativeName>
        <fullName evidence="11">Iso-ANP</fullName>
    </alternativeName>
</protein>
<evidence type="ECO:0000313" key="16">
    <source>
        <dbReference type="Proteomes" id="UP001652641"/>
    </source>
</evidence>
<comment type="similarity">
    <text evidence="2 13">Belongs to the natriuretic peptide family.</text>
</comment>
<dbReference type="GO" id="GO:0051427">
    <property type="term" value="F:hormone receptor binding"/>
    <property type="evidence" value="ECO:0007669"/>
    <property type="project" value="TreeGrafter"/>
</dbReference>
<gene>
    <name evidence="17" type="primary">NPPB</name>
</gene>
<evidence type="ECO:0000256" key="8">
    <source>
        <dbReference type="ARBA" id="ARBA00023157"/>
    </source>
</evidence>
<dbReference type="PROSITE" id="PS00263">
    <property type="entry name" value="NATRIURETIC_PEPTIDE"/>
    <property type="match status" value="1"/>
</dbReference>
<dbReference type="GO" id="GO:0005737">
    <property type="term" value="C:cytoplasm"/>
    <property type="evidence" value="ECO:0007669"/>
    <property type="project" value="TreeGrafter"/>
</dbReference>
<evidence type="ECO:0000256" key="13">
    <source>
        <dbReference type="RuleBase" id="RU003686"/>
    </source>
</evidence>
<dbReference type="GO" id="GO:0007168">
    <property type="term" value="P:receptor guanylyl cyclase signaling pathway"/>
    <property type="evidence" value="ECO:0007669"/>
    <property type="project" value="TreeGrafter"/>
</dbReference>
<evidence type="ECO:0000256" key="12">
    <source>
        <dbReference type="ARBA" id="ARBA00045790"/>
    </source>
</evidence>
<dbReference type="PRINTS" id="PR00712">
    <property type="entry name" value="BNATPEPTIDE"/>
</dbReference>